<dbReference type="PANTHER" id="PTHR46033">
    <property type="entry name" value="PROTEIN MAIN-LIKE 2"/>
    <property type="match status" value="1"/>
</dbReference>
<keyword evidence="3" id="KW-1185">Reference proteome</keyword>
<name>A0A151TQR7_CAJCA</name>
<feature type="domain" description="Aminotransferase-like plant mobile" evidence="1">
    <location>
        <begin position="2"/>
        <end position="96"/>
    </location>
</feature>
<dbReference type="AlphaFoldDB" id="A0A151TQR7"/>
<dbReference type="PANTHER" id="PTHR46033:SF1">
    <property type="entry name" value="PROTEIN MAIN-LIKE 2"/>
    <property type="match status" value="1"/>
</dbReference>
<reference evidence="2 3" key="1">
    <citation type="journal article" date="2012" name="Nat. Biotechnol.">
        <title>Draft genome sequence of pigeonpea (Cajanus cajan), an orphan legume crop of resource-poor farmers.</title>
        <authorList>
            <person name="Varshney R.K."/>
            <person name="Chen W."/>
            <person name="Li Y."/>
            <person name="Bharti A.K."/>
            <person name="Saxena R.K."/>
            <person name="Schlueter J.A."/>
            <person name="Donoghue M.T."/>
            <person name="Azam S."/>
            <person name="Fan G."/>
            <person name="Whaley A.M."/>
            <person name="Farmer A.D."/>
            <person name="Sheridan J."/>
            <person name="Iwata A."/>
            <person name="Tuteja R."/>
            <person name="Penmetsa R.V."/>
            <person name="Wu W."/>
            <person name="Upadhyaya H.D."/>
            <person name="Yang S.P."/>
            <person name="Shah T."/>
            <person name="Saxena K.B."/>
            <person name="Michael T."/>
            <person name="McCombie W.R."/>
            <person name="Yang B."/>
            <person name="Zhang G."/>
            <person name="Yang H."/>
            <person name="Wang J."/>
            <person name="Spillane C."/>
            <person name="Cook D.R."/>
            <person name="May G.D."/>
            <person name="Xu X."/>
            <person name="Jackson S.A."/>
        </authorList>
    </citation>
    <scope>NUCLEOTIDE SEQUENCE [LARGE SCALE GENOMIC DNA]</scope>
    <source>
        <strain evidence="3">cv. Asha</strain>
    </source>
</reference>
<evidence type="ECO:0000259" key="1">
    <source>
        <dbReference type="Pfam" id="PF10536"/>
    </source>
</evidence>
<protein>
    <submittedName>
        <fullName evidence="2">Serine/threonine protein phosphatase 7 long form isogeny</fullName>
    </submittedName>
</protein>
<dbReference type="EMBL" id="CM003605">
    <property type="protein sequence ID" value="KYP69379.1"/>
    <property type="molecule type" value="Genomic_DNA"/>
</dbReference>
<dbReference type="Pfam" id="PF10536">
    <property type="entry name" value="PMD"/>
    <property type="match status" value="1"/>
</dbReference>
<dbReference type="Gramene" id="C.cajan_08322.t">
    <property type="protein sequence ID" value="C.cajan_08322.t.cds1"/>
    <property type="gene ID" value="C.cajan_08322"/>
</dbReference>
<dbReference type="Proteomes" id="UP000075243">
    <property type="component" value="Chromosome 3"/>
</dbReference>
<proteinExistence type="predicted"/>
<dbReference type="InterPro" id="IPR044824">
    <property type="entry name" value="MAIN-like"/>
</dbReference>
<dbReference type="InterPro" id="IPR019557">
    <property type="entry name" value="AminoTfrase-like_pln_mobile"/>
</dbReference>
<organism evidence="2 3">
    <name type="scientific">Cajanus cajan</name>
    <name type="common">Pigeon pea</name>
    <name type="synonym">Cajanus indicus</name>
    <dbReference type="NCBI Taxonomy" id="3821"/>
    <lineage>
        <taxon>Eukaryota</taxon>
        <taxon>Viridiplantae</taxon>
        <taxon>Streptophyta</taxon>
        <taxon>Embryophyta</taxon>
        <taxon>Tracheophyta</taxon>
        <taxon>Spermatophyta</taxon>
        <taxon>Magnoliopsida</taxon>
        <taxon>eudicotyledons</taxon>
        <taxon>Gunneridae</taxon>
        <taxon>Pentapetalae</taxon>
        <taxon>rosids</taxon>
        <taxon>fabids</taxon>
        <taxon>Fabales</taxon>
        <taxon>Fabaceae</taxon>
        <taxon>Papilionoideae</taxon>
        <taxon>50 kb inversion clade</taxon>
        <taxon>NPAAA clade</taxon>
        <taxon>indigoferoid/millettioid clade</taxon>
        <taxon>Phaseoleae</taxon>
        <taxon>Cajanus</taxon>
    </lineage>
</organism>
<accession>A0A151TQR7</accession>
<dbReference type="GO" id="GO:0010073">
    <property type="term" value="P:meristem maintenance"/>
    <property type="evidence" value="ECO:0007669"/>
    <property type="project" value="InterPro"/>
</dbReference>
<evidence type="ECO:0000313" key="3">
    <source>
        <dbReference type="Proteomes" id="UP000075243"/>
    </source>
</evidence>
<gene>
    <name evidence="2" type="ORF">KK1_008568</name>
</gene>
<sequence>MCSTYLGIVPIKGESLIGSMIKLKWLRENMLELPEEPSQEQLHAHCRAYILGLIRGVLMPDKIGNKVHLMYLSLLINLRRTRRYNWGSACLAMLYIQWLYWTVRWERLEKSREALHMGSQKVKWRS</sequence>
<evidence type="ECO:0000313" key="2">
    <source>
        <dbReference type="EMBL" id="KYP69379.1"/>
    </source>
</evidence>